<comment type="caution">
    <text evidence="3">The sequence shown here is derived from an EMBL/GenBank/DDBJ whole genome shotgun (WGS) entry which is preliminary data.</text>
</comment>
<feature type="transmembrane region" description="Helical" evidence="2">
    <location>
        <begin position="50"/>
        <end position="68"/>
    </location>
</feature>
<dbReference type="Proteomes" id="UP000766698">
    <property type="component" value="Unassembled WGS sequence"/>
</dbReference>
<keyword evidence="2" id="KW-1133">Transmembrane helix</keyword>
<dbReference type="RefSeq" id="WP_182856002.1">
    <property type="nucleotide sequence ID" value="NZ_WMLF01000180.1"/>
</dbReference>
<reference evidence="4" key="1">
    <citation type="journal article" date="2020" name="Syst. Appl. Microbiol.">
        <title>Streptomyces alkaliterrae sp. nov., isolated from an alkaline soil, and emended descriptions of Streptomyces alkaliphilus, Streptomyces calidiresistens and Streptomyces durbertensis.</title>
        <authorList>
            <person name="Swiecimska M."/>
            <person name="Golinska P."/>
            <person name="Nouioui I."/>
            <person name="Wypij M."/>
            <person name="Rai M."/>
            <person name="Sangal V."/>
            <person name="Goodfellow M."/>
        </authorList>
    </citation>
    <scope>NUCLEOTIDE SEQUENCE [LARGE SCALE GENOMIC DNA]</scope>
    <source>
        <strain evidence="4">DSM 104538</strain>
    </source>
</reference>
<feature type="region of interest" description="Disordered" evidence="1">
    <location>
        <begin position="1"/>
        <end position="20"/>
    </location>
</feature>
<feature type="compositionally biased region" description="Basic and acidic residues" evidence="1">
    <location>
        <begin position="1"/>
        <end position="11"/>
    </location>
</feature>
<sequence length="79" mass="8602">MSDGTDKRDSVNGEDESASEDWTDNVIWEVFCAGAGLVVVLTAANPFVRALAAVYSAAFAGFAVRRVLRDRAKKRRRPA</sequence>
<evidence type="ECO:0000313" key="3">
    <source>
        <dbReference type="EMBL" id="MBB1244651.1"/>
    </source>
</evidence>
<dbReference type="EMBL" id="WMLF01000180">
    <property type="protein sequence ID" value="MBB1244651.1"/>
    <property type="molecule type" value="Genomic_DNA"/>
</dbReference>
<evidence type="ECO:0000256" key="1">
    <source>
        <dbReference type="SAM" id="MobiDB-lite"/>
    </source>
</evidence>
<gene>
    <name evidence="3" type="ORF">GL263_13905</name>
</gene>
<proteinExistence type="predicted"/>
<organism evidence="3 4">
    <name type="scientific">Streptomyces durbertensis</name>
    <dbReference type="NCBI Taxonomy" id="2448886"/>
    <lineage>
        <taxon>Bacteria</taxon>
        <taxon>Bacillati</taxon>
        <taxon>Actinomycetota</taxon>
        <taxon>Actinomycetes</taxon>
        <taxon>Kitasatosporales</taxon>
        <taxon>Streptomycetaceae</taxon>
        <taxon>Streptomyces</taxon>
    </lineage>
</organism>
<protein>
    <submittedName>
        <fullName evidence="3">Uncharacterized protein</fullName>
    </submittedName>
</protein>
<keyword evidence="2" id="KW-0472">Membrane</keyword>
<keyword evidence="2" id="KW-0812">Transmembrane</keyword>
<name>A0ABR6EH43_9ACTN</name>
<evidence type="ECO:0000256" key="2">
    <source>
        <dbReference type="SAM" id="Phobius"/>
    </source>
</evidence>
<evidence type="ECO:0000313" key="4">
    <source>
        <dbReference type="Proteomes" id="UP000766698"/>
    </source>
</evidence>
<accession>A0ABR6EH43</accession>
<keyword evidence="4" id="KW-1185">Reference proteome</keyword>